<dbReference type="RefSeq" id="WP_091683091.1">
    <property type="nucleotide sequence ID" value="NZ_FOSN01000011.1"/>
</dbReference>
<dbReference type="STRING" id="1612308.SAMN05444581_11147"/>
<dbReference type="OrthoDB" id="9797416at2"/>
<dbReference type="GO" id="GO:0000287">
    <property type="term" value="F:magnesium ion binding"/>
    <property type="evidence" value="ECO:0007669"/>
    <property type="project" value="UniProtKB-UniRule"/>
</dbReference>
<proteinExistence type="inferred from homology"/>
<gene>
    <name evidence="4" type="primary">mtnC</name>
    <name evidence="5" type="ORF">SAMN05444581_11147</name>
</gene>
<dbReference type="Gene3D" id="1.10.720.60">
    <property type="match status" value="1"/>
</dbReference>
<protein>
    <recommendedName>
        <fullName evidence="4">Enolase-phosphatase E1</fullName>
        <ecNumber evidence="4">3.1.3.77</ecNumber>
    </recommendedName>
    <alternativeName>
        <fullName evidence="4">2,3-diketo-5-methylthio-1-phosphopentane phosphatase</fullName>
    </alternativeName>
</protein>
<evidence type="ECO:0000313" key="6">
    <source>
        <dbReference type="Proteomes" id="UP000198755"/>
    </source>
</evidence>
<dbReference type="CDD" id="cd01629">
    <property type="entry name" value="HAD_EP"/>
    <property type="match status" value="1"/>
</dbReference>
<comment type="function">
    <text evidence="4">Bifunctional enzyme that catalyzes the enolization of 2,3-diketo-5-methylthiopentyl-1-phosphate (DK-MTP-1-P) into the intermediate 2-hydroxy-3-keto-5-methylthiopentenyl-1-phosphate (HK-MTPenyl-1-P), which is then dephosphorylated to form the acireductone 1,2-dihydroxy-3-keto-5-methylthiopentene (DHK-MTPene).</text>
</comment>
<evidence type="ECO:0000313" key="5">
    <source>
        <dbReference type="EMBL" id="SFK58599.1"/>
    </source>
</evidence>
<dbReference type="PANTHER" id="PTHR20371">
    <property type="entry name" value="ENOLASE-PHOSPHATASE E1"/>
    <property type="match status" value="1"/>
</dbReference>
<reference evidence="5 6" key="1">
    <citation type="submission" date="2016-10" db="EMBL/GenBank/DDBJ databases">
        <authorList>
            <person name="de Groot N.N."/>
        </authorList>
    </citation>
    <scope>NUCLEOTIDE SEQUENCE [LARGE SCALE GENOMIC DNA]</scope>
    <source>
        <strain evidence="5 6">NE2</strain>
    </source>
</reference>
<evidence type="ECO:0000256" key="2">
    <source>
        <dbReference type="ARBA" id="ARBA00022801"/>
    </source>
</evidence>
<comment type="pathway">
    <text evidence="4">Amino-acid biosynthesis; L-methionine biosynthesis via salvage pathway; L-methionine from S-methyl-5-thio-alpha-D-ribose 1-phosphate: step 3/6.</text>
</comment>
<evidence type="ECO:0000256" key="3">
    <source>
        <dbReference type="ARBA" id="ARBA00023167"/>
    </source>
</evidence>
<comment type="subunit">
    <text evidence="4">Monomer.</text>
</comment>
<dbReference type="InterPro" id="IPR036412">
    <property type="entry name" value="HAD-like_sf"/>
</dbReference>
<evidence type="ECO:0000256" key="1">
    <source>
        <dbReference type="ARBA" id="ARBA00022605"/>
    </source>
</evidence>
<keyword evidence="1 4" id="KW-0028">Amino-acid biosynthesis</keyword>
<dbReference type="SUPFAM" id="SSF56784">
    <property type="entry name" value="HAD-like"/>
    <property type="match status" value="1"/>
</dbReference>
<sequence length="227" mass="24651">MAEPVRAVLTDLEGAALPASFVTQTLGLLARERLADYIGQHAADPDIEDALDEAGRLLGGFCLKPEEASALLLRWMKQDRKATPLKLIQGLIWREAYEAGSLTSELYADVADCLKAWASAGLRLFVYSSNSELAQKLLLSRTSSGDLTPLFEAFFDTTIGQKIEPASYRAISDRLALPCESILVLSSNEDELDAARTAGLATVKIAREEHADSRHPVCLDFASLKLG</sequence>
<comment type="pathway">
    <text evidence="4">Amino-acid biosynthesis; L-methionine biosynthesis via salvage pathway; L-methionine from S-methyl-5-thio-alpha-D-ribose 1-phosphate: step 4/6.</text>
</comment>
<dbReference type="InterPro" id="IPR023943">
    <property type="entry name" value="Enolase-ppase_E1"/>
</dbReference>
<organism evidence="5 6">
    <name type="scientific">Methylocapsa palsarum</name>
    <dbReference type="NCBI Taxonomy" id="1612308"/>
    <lineage>
        <taxon>Bacteria</taxon>
        <taxon>Pseudomonadati</taxon>
        <taxon>Pseudomonadota</taxon>
        <taxon>Alphaproteobacteria</taxon>
        <taxon>Hyphomicrobiales</taxon>
        <taxon>Beijerinckiaceae</taxon>
        <taxon>Methylocapsa</taxon>
    </lineage>
</organism>
<dbReference type="Pfam" id="PF00702">
    <property type="entry name" value="Hydrolase"/>
    <property type="match status" value="1"/>
</dbReference>
<name>A0A1I4ASA0_9HYPH</name>
<comment type="similarity">
    <text evidence="4">Belongs to the HAD-like hydrolase superfamily. MasA/MtnC family.</text>
</comment>
<dbReference type="EMBL" id="FOSN01000011">
    <property type="protein sequence ID" value="SFK58599.1"/>
    <property type="molecule type" value="Genomic_DNA"/>
</dbReference>
<dbReference type="InterPro" id="IPR023214">
    <property type="entry name" value="HAD_sf"/>
</dbReference>
<comment type="catalytic activity">
    <reaction evidence="4">
        <text>5-methylsulfanyl-2,3-dioxopentyl phosphate + H2O = 1,2-dihydroxy-5-(methylsulfanyl)pent-1-en-3-one + phosphate</text>
        <dbReference type="Rhea" id="RHEA:21700"/>
        <dbReference type="ChEBI" id="CHEBI:15377"/>
        <dbReference type="ChEBI" id="CHEBI:43474"/>
        <dbReference type="ChEBI" id="CHEBI:49252"/>
        <dbReference type="ChEBI" id="CHEBI:58828"/>
        <dbReference type="EC" id="3.1.3.77"/>
    </reaction>
</comment>
<dbReference type="NCBIfam" id="TIGR01691">
    <property type="entry name" value="enolase-ppase"/>
    <property type="match status" value="1"/>
</dbReference>
<dbReference type="Gene3D" id="3.40.50.1000">
    <property type="entry name" value="HAD superfamily/HAD-like"/>
    <property type="match status" value="1"/>
</dbReference>
<keyword evidence="4" id="KW-0460">Magnesium</keyword>
<dbReference type="AlphaFoldDB" id="A0A1I4ASA0"/>
<dbReference type="UniPathway" id="UPA00904">
    <property type="reaction ID" value="UER00876"/>
</dbReference>
<keyword evidence="4" id="KW-0479">Metal-binding</keyword>
<keyword evidence="2 4" id="KW-0378">Hydrolase</keyword>
<dbReference type="GO" id="GO:0043716">
    <property type="term" value="F:2-hydroxy-3-keto-5-methylthiopentenyl-1-phosphate phosphatase activity"/>
    <property type="evidence" value="ECO:0007669"/>
    <property type="project" value="UniProtKB-UniRule"/>
</dbReference>
<dbReference type="EC" id="3.1.3.77" evidence="4"/>
<dbReference type="GO" id="GO:0019509">
    <property type="term" value="P:L-methionine salvage from methylthioadenosine"/>
    <property type="evidence" value="ECO:0007669"/>
    <property type="project" value="UniProtKB-UniRule"/>
</dbReference>
<dbReference type="GO" id="GO:0043874">
    <property type="term" value="F:acireductone synthase activity"/>
    <property type="evidence" value="ECO:0007669"/>
    <property type="project" value="UniProtKB-EC"/>
</dbReference>
<dbReference type="HAMAP" id="MF_01681">
    <property type="entry name" value="Salvage_MtnC"/>
    <property type="match status" value="1"/>
</dbReference>
<keyword evidence="3 4" id="KW-0486">Methionine biosynthesis</keyword>
<evidence type="ECO:0000256" key="4">
    <source>
        <dbReference type="HAMAP-Rule" id="MF_01681"/>
    </source>
</evidence>
<dbReference type="PANTHER" id="PTHR20371:SF1">
    <property type="entry name" value="ENOLASE-PHOSPHATASE E1"/>
    <property type="match status" value="1"/>
</dbReference>
<dbReference type="GO" id="GO:0043715">
    <property type="term" value="F:2,3-diketo-5-methylthiopentyl-1-phosphate enolase activity"/>
    <property type="evidence" value="ECO:0007669"/>
    <property type="project" value="UniProtKB-UniRule"/>
</dbReference>
<accession>A0A1I4ASA0</accession>
<comment type="cofactor">
    <cofactor evidence="4">
        <name>Mg(2+)</name>
        <dbReference type="ChEBI" id="CHEBI:18420"/>
    </cofactor>
    <text evidence="4">Binds 1 Mg(2+) ion per subunit.</text>
</comment>
<keyword evidence="6" id="KW-1185">Reference proteome</keyword>
<dbReference type="Proteomes" id="UP000198755">
    <property type="component" value="Unassembled WGS sequence"/>
</dbReference>